<dbReference type="PANTHER" id="PTHR22846">
    <property type="entry name" value="WD40 REPEAT PROTEIN"/>
    <property type="match status" value="1"/>
</dbReference>
<dbReference type="Proteomes" id="UP001470230">
    <property type="component" value="Unassembled WGS sequence"/>
</dbReference>
<dbReference type="Pfam" id="PF08513">
    <property type="entry name" value="LisH"/>
    <property type="match status" value="1"/>
</dbReference>
<evidence type="ECO:0000256" key="1">
    <source>
        <dbReference type="ARBA" id="ARBA00004123"/>
    </source>
</evidence>
<dbReference type="SUPFAM" id="SSF50978">
    <property type="entry name" value="WD40 repeat-like"/>
    <property type="match status" value="1"/>
</dbReference>
<dbReference type="InterPro" id="IPR001680">
    <property type="entry name" value="WD40_rpt"/>
</dbReference>
<dbReference type="InterPro" id="IPR015943">
    <property type="entry name" value="WD40/YVTN_repeat-like_dom_sf"/>
</dbReference>
<dbReference type="SMART" id="SM00667">
    <property type="entry name" value="LisH"/>
    <property type="match status" value="1"/>
</dbReference>
<dbReference type="InterPro" id="IPR006594">
    <property type="entry name" value="LisH"/>
</dbReference>
<feature type="region of interest" description="Disordered" evidence="6">
    <location>
        <begin position="335"/>
        <end position="372"/>
    </location>
</feature>
<dbReference type="Pfam" id="PF00400">
    <property type="entry name" value="WD40"/>
    <property type="match status" value="6"/>
</dbReference>
<feature type="repeat" description="WD" evidence="5">
    <location>
        <begin position="382"/>
        <end position="422"/>
    </location>
</feature>
<evidence type="ECO:0000256" key="6">
    <source>
        <dbReference type="SAM" id="MobiDB-lite"/>
    </source>
</evidence>
<feature type="repeat" description="WD" evidence="5">
    <location>
        <begin position="299"/>
        <end position="340"/>
    </location>
</feature>
<dbReference type="Gene3D" id="1.20.960.30">
    <property type="match status" value="1"/>
</dbReference>
<comment type="caution">
    <text evidence="7">The sequence shown here is derived from an EMBL/GenBank/DDBJ whole genome shotgun (WGS) entry which is preliminary data.</text>
</comment>
<dbReference type="SMART" id="SM00320">
    <property type="entry name" value="WD40"/>
    <property type="match status" value="8"/>
</dbReference>
<proteinExistence type="predicted"/>
<feature type="compositionally biased region" description="Polar residues" evidence="6">
    <location>
        <begin position="101"/>
        <end position="110"/>
    </location>
</feature>
<organism evidence="7 8">
    <name type="scientific">Tritrichomonas musculus</name>
    <dbReference type="NCBI Taxonomy" id="1915356"/>
    <lineage>
        <taxon>Eukaryota</taxon>
        <taxon>Metamonada</taxon>
        <taxon>Parabasalia</taxon>
        <taxon>Tritrichomonadida</taxon>
        <taxon>Tritrichomonadidae</taxon>
        <taxon>Tritrichomonas</taxon>
    </lineage>
</organism>
<gene>
    <name evidence="7" type="ORF">M9Y10_000861</name>
</gene>
<dbReference type="PROSITE" id="PS50082">
    <property type="entry name" value="WD_REPEATS_2"/>
    <property type="match status" value="5"/>
</dbReference>
<name>A0ABR2L5D1_9EUKA</name>
<keyword evidence="2 5" id="KW-0853">WD repeat</keyword>
<dbReference type="InterPro" id="IPR036322">
    <property type="entry name" value="WD40_repeat_dom_sf"/>
</dbReference>
<dbReference type="PROSITE" id="PS00678">
    <property type="entry name" value="WD_REPEATS_1"/>
    <property type="match status" value="3"/>
</dbReference>
<accession>A0ABR2L5D1</accession>
<feature type="repeat" description="WD" evidence="5">
    <location>
        <begin position="119"/>
        <end position="160"/>
    </location>
</feature>
<dbReference type="InterPro" id="IPR019775">
    <property type="entry name" value="WD40_repeat_CS"/>
</dbReference>
<dbReference type="PRINTS" id="PR00320">
    <property type="entry name" value="GPROTEINBRPT"/>
</dbReference>
<dbReference type="EMBL" id="JAPFFF010000001">
    <property type="protein sequence ID" value="KAK8898569.1"/>
    <property type="molecule type" value="Genomic_DNA"/>
</dbReference>
<feature type="region of interest" description="Disordered" evidence="6">
    <location>
        <begin position="90"/>
        <end position="110"/>
    </location>
</feature>
<feature type="repeat" description="WD" evidence="5">
    <location>
        <begin position="181"/>
        <end position="208"/>
    </location>
</feature>
<evidence type="ECO:0000256" key="2">
    <source>
        <dbReference type="ARBA" id="ARBA00022574"/>
    </source>
</evidence>
<keyword evidence="8" id="KW-1185">Reference proteome</keyword>
<dbReference type="PROSITE" id="PS50294">
    <property type="entry name" value="WD_REPEATS_REGION"/>
    <property type="match status" value="4"/>
</dbReference>
<dbReference type="CDD" id="cd00200">
    <property type="entry name" value="WD40"/>
    <property type="match status" value="1"/>
</dbReference>
<reference evidence="7 8" key="1">
    <citation type="submission" date="2024-04" db="EMBL/GenBank/DDBJ databases">
        <title>Tritrichomonas musculus Genome.</title>
        <authorList>
            <person name="Alves-Ferreira E."/>
            <person name="Grigg M."/>
            <person name="Lorenzi H."/>
            <person name="Galac M."/>
        </authorList>
    </citation>
    <scope>NUCLEOTIDE SEQUENCE [LARGE SCALE GENOMIC DNA]</scope>
    <source>
        <strain evidence="7 8">EAF2021</strain>
    </source>
</reference>
<keyword evidence="4" id="KW-0539">Nucleus</keyword>
<dbReference type="InterPro" id="IPR045183">
    <property type="entry name" value="Ebi-like"/>
</dbReference>
<evidence type="ECO:0000256" key="4">
    <source>
        <dbReference type="ARBA" id="ARBA00023242"/>
    </source>
</evidence>
<evidence type="ECO:0000256" key="5">
    <source>
        <dbReference type="PROSITE-ProRule" id="PRU00221"/>
    </source>
</evidence>
<protein>
    <submittedName>
        <fullName evidence="7">Uncharacterized protein</fullName>
    </submittedName>
</protein>
<dbReference type="PANTHER" id="PTHR22846:SF2">
    <property type="entry name" value="F-BOX-LIKE_WD REPEAT-CONTAINING PROTEIN EBI"/>
    <property type="match status" value="1"/>
</dbReference>
<comment type="subcellular location">
    <subcellularLocation>
        <location evidence="1">Nucleus</location>
    </subcellularLocation>
</comment>
<dbReference type="PROSITE" id="PS50896">
    <property type="entry name" value="LISH"/>
    <property type="match status" value="1"/>
</dbReference>
<dbReference type="Gene3D" id="2.130.10.10">
    <property type="entry name" value="YVTN repeat-like/Quinoprotein amine dehydrogenase"/>
    <property type="match status" value="1"/>
</dbReference>
<evidence type="ECO:0000256" key="3">
    <source>
        <dbReference type="ARBA" id="ARBA00022737"/>
    </source>
</evidence>
<evidence type="ECO:0000313" key="7">
    <source>
        <dbReference type="EMBL" id="KAK8898569.1"/>
    </source>
</evidence>
<sequence>MISSEEINFLVMRYFHECGFDHSFYTFNAESSIDQSSINGSQIPPGALITLLQKGLLYIQLEKEINSSHKTGQTFNSQLTLLDAALREGSALPQKQEEAPKSTTDSPSIQLDPSNSILLAEHSLDVLCCSWTPDGRFLATGSSDNTAIIWDLSNPASVSHCILEHAKNGPGAGPGIVQHQVSSLDWSCDSNFLVTGCSDGTTHIWDVNGVLHHEINNGQGTIHVVRFDPTGQRFVCGSSDSNVIITSTETGETIKKINVKHGSVLDASWRNEDCFAVGCDDGFVLIFDNTVNNGEAQVLGGHSGTINGLAWNSSGEYLASCSDDKTIRVWHCRNSNNNDSNNNDNANSNNNADTNNDNENTENDSNNRTNNGNTIISDDIVLKGHGNPVYAVRWNIHDLLASASFDNTVRLWNIHTNQCTHVLNSHTMPIYSLCFTPDGEFIASGSVDQTIKFWKVSNGSLVCTCVGSQNIFDLQCDKEGQYIAACFEQGNVIVIPLSNLPLHTE</sequence>
<feature type="repeat" description="WD" evidence="5">
    <location>
        <begin position="423"/>
        <end position="464"/>
    </location>
</feature>
<evidence type="ECO:0000313" key="8">
    <source>
        <dbReference type="Proteomes" id="UP001470230"/>
    </source>
</evidence>
<keyword evidence="3" id="KW-0677">Repeat</keyword>
<dbReference type="InterPro" id="IPR020472">
    <property type="entry name" value="WD40_PAC1"/>
</dbReference>